<comment type="caution">
    <text evidence="1">The sequence shown here is derived from an EMBL/GenBank/DDBJ whole genome shotgun (WGS) entry which is preliminary data.</text>
</comment>
<evidence type="ECO:0000313" key="2">
    <source>
        <dbReference type="Proteomes" id="UP001196413"/>
    </source>
</evidence>
<gene>
    <name evidence="1" type="ORF">KIN20_037201</name>
</gene>
<name>A0AAD5RDM0_PARTN</name>
<organism evidence="1 2">
    <name type="scientific">Parelaphostrongylus tenuis</name>
    <name type="common">Meningeal worm</name>
    <dbReference type="NCBI Taxonomy" id="148309"/>
    <lineage>
        <taxon>Eukaryota</taxon>
        <taxon>Metazoa</taxon>
        <taxon>Ecdysozoa</taxon>
        <taxon>Nematoda</taxon>
        <taxon>Chromadorea</taxon>
        <taxon>Rhabditida</taxon>
        <taxon>Rhabditina</taxon>
        <taxon>Rhabditomorpha</taxon>
        <taxon>Strongyloidea</taxon>
        <taxon>Metastrongylidae</taxon>
        <taxon>Parelaphostrongylus</taxon>
    </lineage>
</organism>
<proteinExistence type="predicted"/>
<evidence type="ECO:0000313" key="1">
    <source>
        <dbReference type="EMBL" id="KAJ1374500.1"/>
    </source>
</evidence>
<keyword evidence="2" id="KW-1185">Reference proteome</keyword>
<protein>
    <submittedName>
        <fullName evidence="1">Uncharacterized protein</fullName>
    </submittedName>
</protein>
<dbReference type="AlphaFoldDB" id="A0AAD5RDM0"/>
<dbReference type="EMBL" id="JAHQIW010007463">
    <property type="protein sequence ID" value="KAJ1374500.1"/>
    <property type="molecule type" value="Genomic_DNA"/>
</dbReference>
<reference evidence="1" key="1">
    <citation type="submission" date="2021-06" db="EMBL/GenBank/DDBJ databases">
        <title>Parelaphostrongylus tenuis whole genome reference sequence.</title>
        <authorList>
            <person name="Garwood T.J."/>
            <person name="Larsen P.A."/>
            <person name="Fountain-Jones N.M."/>
            <person name="Garbe J.R."/>
            <person name="Macchietto M.G."/>
            <person name="Kania S.A."/>
            <person name="Gerhold R.W."/>
            <person name="Richards J.E."/>
            <person name="Wolf T.M."/>
        </authorList>
    </citation>
    <scope>NUCLEOTIDE SEQUENCE</scope>
    <source>
        <strain evidence="1">MNPRO001-30</strain>
        <tissue evidence="1">Meninges</tissue>
    </source>
</reference>
<sequence length="108" mass="12349">MGAQSTRSHILERLIWHGTTIKVSIRLKFRGRLLLQSDLDLSRLFTSVAFVTIWDFTITSSRIAGSTIIGALARIFREYPQRRILCRGSLLRDHDPLACKQQYGSLCE</sequence>
<accession>A0AAD5RDM0</accession>
<dbReference type="Proteomes" id="UP001196413">
    <property type="component" value="Unassembled WGS sequence"/>
</dbReference>